<proteinExistence type="predicted"/>
<keyword evidence="2" id="KW-0489">Methyltransferase</keyword>
<evidence type="ECO:0000259" key="1">
    <source>
        <dbReference type="Pfam" id="PF13649"/>
    </source>
</evidence>
<dbReference type="CDD" id="cd02440">
    <property type="entry name" value="AdoMet_MTases"/>
    <property type="match status" value="1"/>
</dbReference>
<keyword evidence="3" id="KW-1185">Reference proteome</keyword>
<gene>
    <name evidence="2" type="ORF">FKV68_16885</name>
</gene>
<dbReference type="Gene3D" id="3.40.50.150">
    <property type="entry name" value="Vaccinia Virus protein VP39"/>
    <property type="match status" value="1"/>
</dbReference>
<organism evidence="2 3">
    <name type="scientific">Sinorhizobium mexicanum</name>
    <dbReference type="NCBI Taxonomy" id="375549"/>
    <lineage>
        <taxon>Bacteria</taxon>
        <taxon>Pseudomonadati</taxon>
        <taxon>Pseudomonadota</taxon>
        <taxon>Alphaproteobacteria</taxon>
        <taxon>Hyphomicrobiales</taxon>
        <taxon>Rhizobiaceae</taxon>
        <taxon>Sinorhizobium/Ensifer group</taxon>
        <taxon>Sinorhizobium</taxon>
    </lineage>
</organism>
<dbReference type="GO" id="GO:0032259">
    <property type="term" value="P:methylation"/>
    <property type="evidence" value="ECO:0007669"/>
    <property type="project" value="UniProtKB-KW"/>
</dbReference>
<dbReference type="SUPFAM" id="SSF53335">
    <property type="entry name" value="S-adenosyl-L-methionine-dependent methyltransferases"/>
    <property type="match status" value="1"/>
</dbReference>
<keyword evidence="2" id="KW-0808">Transferase</keyword>
<dbReference type="Pfam" id="PF13649">
    <property type="entry name" value="Methyltransf_25"/>
    <property type="match status" value="1"/>
</dbReference>
<accession>A0A859QJ05</accession>
<dbReference type="InterPro" id="IPR041698">
    <property type="entry name" value="Methyltransf_25"/>
</dbReference>
<evidence type="ECO:0000313" key="2">
    <source>
        <dbReference type="EMBL" id="QLL62995.1"/>
    </source>
</evidence>
<reference evidence="2 3" key="1">
    <citation type="submission" date="2019-06" db="EMBL/GenBank/DDBJ databases">
        <title>Complete genome sequence of Ensifer mexicanus ITTG R7 isolated from nodules of Acacia angustissima (Mill.) Kuntze.</title>
        <authorList>
            <person name="Rincon-Rosales R."/>
            <person name="Rogel M.A."/>
            <person name="Guerrero G."/>
            <person name="Rincon-Molina C.I."/>
            <person name="Lopez-Lopez A."/>
            <person name="Martinez-Romero E."/>
        </authorList>
    </citation>
    <scope>NUCLEOTIDE SEQUENCE [LARGE SCALE GENOMIC DNA]</scope>
    <source>
        <strain evidence="2 3">ITTG R7</strain>
    </source>
</reference>
<name>A0A859QJ05_9HYPH</name>
<dbReference type="Proteomes" id="UP000510721">
    <property type="component" value="Chromosome"/>
</dbReference>
<evidence type="ECO:0000313" key="3">
    <source>
        <dbReference type="Proteomes" id="UP000510721"/>
    </source>
</evidence>
<dbReference type="GO" id="GO:0008168">
    <property type="term" value="F:methyltransferase activity"/>
    <property type="evidence" value="ECO:0007669"/>
    <property type="project" value="UniProtKB-KW"/>
</dbReference>
<sequence length="223" mass="24140">MRLPAVSWQDGKTDAILQVVLFKERYTSPWQSSCAKAGVIEGDEIVPNDRIAWAVDVLSPGASEEILEIGCGHGVAVTMVCDRLIDGRIVAVDRSATMIEAAKRRNAVHLAAGRARFHTAELASADLGEARFDKAYALRVGAFARKDPARELVVLARHLSPAGRLFLFHDEPGHSADDIARRLEAGIRCNAWTVKAVLTRRLDGCDVACVIALPPKPVAAAKR</sequence>
<feature type="domain" description="Methyltransferase" evidence="1">
    <location>
        <begin position="66"/>
        <end position="163"/>
    </location>
</feature>
<dbReference type="AlphaFoldDB" id="A0A859QJ05"/>
<protein>
    <submittedName>
        <fullName evidence="2">Methyltransferase domain-containing protein</fullName>
    </submittedName>
</protein>
<dbReference type="EMBL" id="CP041238">
    <property type="protein sequence ID" value="QLL62995.1"/>
    <property type="molecule type" value="Genomic_DNA"/>
</dbReference>
<dbReference type="InterPro" id="IPR029063">
    <property type="entry name" value="SAM-dependent_MTases_sf"/>
</dbReference>
<dbReference type="KEGG" id="emx:FKV68_16885"/>